<dbReference type="EMBL" id="KZ613949">
    <property type="protein sequence ID" value="PMD37654.1"/>
    <property type="molecule type" value="Genomic_DNA"/>
</dbReference>
<evidence type="ECO:0000313" key="4">
    <source>
        <dbReference type="Proteomes" id="UP000235786"/>
    </source>
</evidence>
<protein>
    <recommendedName>
        <fullName evidence="5">Cora-domain-containing protein</fullName>
    </recommendedName>
</protein>
<keyword evidence="4" id="KW-1185">Reference proteome</keyword>
<evidence type="ECO:0000256" key="2">
    <source>
        <dbReference type="SAM" id="Phobius"/>
    </source>
</evidence>
<organism evidence="3 4">
    <name type="scientific">Hyaloscypha variabilis (strain UAMH 11265 / GT02V1 / F)</name>
    <name type="common">Meliniomyces variabilis</name>
    <dbReference type="NCBI Taxonomy" id="1149755"/>
    <lineage>
        <taxon>Eukaryota</taxon>
        <taxon>Fungi</taxon>
        <taxon>Dikarya</taxon>
        <taxon>Ascomycota</taxon>
        <taxon>Pezizomycotina</taxon>
        <taxon>Leotiomycetes</taxon>
        <taxon>Helotiales</taxon>
        <taxon>Hyaloscyphaceae</taxon>
        <taxon>Hyaloscypha</taxon>
        <taxon>Hyaloscypha variabilis</taxon>
    </lineage>
</organism>
<sequence>MPAKKKRNGRKEPNNEGRSYPLLRSPSKWDKWFFNYHDLAGKAKKREIGRVEDELTTFLRTPEEFRYSCEETIKRHCKGVSAKNIEDGFGLAGTRVAAWIDDRKSPDLKGSGAARPRKDWLTATGLLRYLKQPRYHNGDEPDAERRLLYVENLTPDFILALAITASGSQTPILRDAMDKHLTFEPSIQATVSSEGMRTFQMEFHLPFFALRKLSQSENSSSSVCELPTRKFKEIYLSKEGNDVQNNQEKYMLHYAQVSFVVYGHDEWNYTAYAFKDTGHEENDDVDINSHSENDALLTQEEIDEDPLAKWVDASRNPIWRPRQYFLRAFEAQLEEPRQEWYKLVRRLEVDITEYKRTHQFIWAAIASRSPKERGDEMKISFDWTLQRMELLSELIVCLSGNIEQWDGFSFRDSGINYFSDIDKSSSNSPEFMHGCYAGPSLRRINRIFKKFETHRQKLESLKESLSIDFEALKLRLSLEGNDAQEHASFTAKFLIWVLSPVTLAASIFSMQATVIPFGLTPAWFFTTVFILIGLMFAIYWIMKNWASWQKKAGTWLKVFEEVRRALERGYQNDVILEEGIHLHASRREENSSVETGIRDRGSEAA</sequence>
<evidence type="ECO:0008006" key="5">
    <source>
        <dbReference type="Google" id="ProtNLM"/>
    </source>
</evidence>
<feature type="transmembrane region" description="Helical" evidence="2">
    <location>
        <begin position="523"/>
        <end position="542"/>
    </location>
</feature>
<evidence type="ECO:0000313" key="3">
    <source>
        <dbReference type="EMBL" id="PMD37654.1"/>
    </source>
</evidence>
<proteinExistence type="predicted"/>
<dbReference type="Proteomes" id="UP000235786">
    <property type="component" value="Unassembled WGS sequence"/>
</dbReference>
<accession>A0A2J6RGL1</accession>
<reference evidence="3 4" key="1">
    <citation type="submission" date="2016-04" db="EMBL/GenBank/DDBJ databases">
        <title>A degradative enzymes factory behind the ericoid mycorrhizal symbiosis.</title>
        <authorList>
            <consortium name="DOE Joint Genome Institute"/>
            <person name="Martino E."/>
            <person name="Morin E."/>
            <person name="Grelet G."/>
            <person name="Kuo A."/>
            <person name="Kohler A."/>
            <person name="Daghino S."/>
            <person name="Barry K."/>
            <person name="Choi C."/>
            <person name="Cichocki N."/>
            <person name="Clum A."/>
            <person name="Copeland A."/>
            <person name="Hainaut M."/>
            <person name="Haridas S."/>
            <person name="Labutti K."/>
            <person name="Lindquist E."/>
            <person name="Lipzen A."/>
            <person name="Khouja H.-R."/>
            <person name="Murat C."/>
            <person name="Ohm R."/>
            <person name="Olson A."/>
            <person name="Spatafora J."/>
            <person name="Veneault-Fourrey C."/>
            <person name="Henrissat B."/>
            <person name="Grigoriev I."/>
            <person name="Martin F."/>
            <person name="Perotto S."/>
        </authorList>
    </citation>
    <scope>NUCLEOTIDE SEQUENCE [LARGE SCALE GENOMIC DNA]</scope>
    <source>
        <strain evidence="3 4">F</strain>
    </source>
</reference>
<keyword evidence="2" id="KW-0812">Transmembrane</keyword>
<name>A0A2J6RGL1_HYAVF</name>
<feature type="region of interest" description="Disordered" evidence="1">
    <location>
        <begin position="1"/>
        <end position="22"/>
    </location>
</feature>
<dbReference type="OrthoDB" id="5428055at2759"/>
<keyword evidence="2" id="KW-0472">Membrane</keyword>
<evidence type="ECO:0000256" key="1">
    <source>
        <dbReference type="SAM" id="MobiDB-lite"/>
    </source>
</evidence>
<feature type="transmembrane region" description="Helical" evidence="2">
    <location>
        <begin position="493"/>
        <end position="517"/>
    </location>
</feature>
<keyword evidence="2" id="KW-1133">Transmembrane helix</keyword>
<gene>
    <name evidence="3" type="ORF">L207DRAFT_600234</name>
</gene>
<dbReference type="AlphaFoldDB" id="A0A2J6RGL1"/>